<keyword evidence="3 6" id="KW-0479">Metal-binding</keyword>
<keyword evidence="10" id="KW-1185">Reference proteome</keyword>
<dbReference type="GO" id="GO:0046872">
    <property type="term" value="F:metal ion binding"/>
    <property type="evidence" value="ECO:0007669"/>
    <property type="project" value="UniProtKB-KW"/>
</dbReference>
<dbReference type="PANTHER" id="PTHR11961">
    <property type="entry name" value="CYTOCHROME C"/>
    <property type="match status" value="1"/>
</dbReference>
<keyword evidence="5 6" id="KW-0408">Iron</keyword>
<evidence type="ECO:0000256" key="6">
    <source>
        <dbReference type="PROSITE-ProRule" id="PRU00433"/>
    </source>
</evidence>
<dbReference type="InterPro" id="IPR002327">
    <property type="entry name" value="Cyt_c_1A/1B"/>
</dbReference>
<reference evidence="9 10" key="1">
    <citation type="journal article" date="2019" name="Syst. Appl. Microbiol.">
        <title>Microvirga tunisiensis sp. nov., a root nodule symbiotic bacterium isolated from Lupinus micranthus and L. luteus grown in Northern Tunisia.</title>
        <authorList>
            <person name="Msaddak A."/>
            <person name="Rejili M."/>
            <person name="Duran D."/>
            <person name="Mars M."/>
            <person name="Palacios J.M."/>
            <person name="Ruiz-Argueso T."/>
            <person name="Rey L."/>
            <person name="Imperial J."/>
        </authorList>
    </citation>
    <scope>NUCLEOTIDE SEQUENCE [LARGE SCALE GENOMIC DNA]</scope>
    <source>
        <strain evidence="9 10">Lmie10</strain>
    </source>
</reference>
<dbReference type="GO" id="GO:0020037">
    <property type="term" value="F:heme binding"/>
    <property type="evidence" value="ECO:0007669"/>
    <property type="project" value="InterPro"/>
</dbReference>
<dbReference type="PRINTS" id="PR00604">
    <property type="entry name" value="CYTCHRMECIAB"/>
</dbReference>
<dbReference type="EMBL" id="VOSK01000030">
    <property type="protein sequence ID" value="MPR25742.1"/>
    <property type="molecule type" value="Genomic_DNA"/>
</dbReference>
<keyword evidence="1" id="KW-0813">Transport</keyword>
<feature type="domain" description="Cytochrome c" evidence="8">
    <location>
        <begin position="21"/>
        <end position="121"/>
    </location>
</feature>
<dbReference type="FunFam" id="1.10.760.10:FF:000001">
    <property type="entry name" value="Cytochrome c iso-1"/>
    <property type="match status" value="1"/>
</dbReference>
<name>A0A5N7MFF9_9HYPH</name>
<feature type="chain" id="PRO_5030135361" evidence="7">
    <location>
        <begin position="21"/>
        <end position="129"/>
    </location>
</feature>
<dbReference type="OrthoDB" id="9805828at2"/>
<dbReference type="InterPro" id="IPR009056">
    <property type="entry name" value="Cyt_c-like_dom"/>
</dbReference>
<sequence length="129" mass="13825">MRSFVLSAALLLAGLGSAQAQDAAAGEKVFTQCRACHQIGESAKNAVGPVLNGLFGRHSGSVEGYNYSPANKNSGITWDEATFREYIKDPRAKIPGTKMIYAGIKDEQRVNDLVAYLKQFDASGKKAAQ</sequence>
<proteinExistence type="predicted"/>
<accession>A0A5N7MFF9</accession>
<keyword evidence="4" id="KW-0249">Electron transport</keyword>
<gene>
    <name evidence="9" type="ORF">FS320_10995</name>
</gene>
<evidence type="ECO:0000313" key="9">
    <source>
        <dbReference type="EMBL" id="MPR25742.1"/>
    </source>
</evidence>
<evidence type="ECO:0000256" key="1">
    <source>
        <dbReference type="ARBA" id="ARBA00022448"/>
    </source>
</evidence>
<dbReference type="InterPro" id="IPR036909">
    <property type="entry name" value="Cyt_c-like_dom_sf"/>
</dbReference>
<evidence type="ECO:0000259" key="8">
    <source>
        <dbReference type="PROSITE" id="PS51007"/>
    </source>
</evidence>
<evidence type="ECO:0000313" key="10">
    <source>
        <dbReference type="Proteomes" id="UP000403266"/>
    </source>
</evidence>
<keyword evidence="7" id="KW-0732">Signal</keyword>
<evidence type="ECO:0000256" key="2">
    <source>
        <dbReference type="ARBA" id="ARBA00022617"/>
    </source>
</evidence>
<keyword evidence="2 6" id="KW-0349">Heme</keyword>
<dbReference type="Gene3D" id="1.10.760.10">
    <property type="entry name" value="Cytochrome c-like domain"/>
    <property type="match status" value="1"/>
</dbReference>
<dbReference type="PROSITE" id="PS51007">
    <property type="entry name" value="CYTC"/>
    <property type="match status" value="1"/>
</dbReference>
<dbReference type="GO" id="GO:0009055">
    <property type="term" value="F:electron transfer activity"/>
    <property type="evidence" value="ECO:0007669"/>
    <property type="project" value="InterPro"/>
</dbReference>
<evidence type="ECO:0000256" key="7">
    <source>
        <dbReference type="SAM" id="SignalP"/>
    </source>
</evidence>
<comment type="caution">
    <text evidence="9">The sequence shown here is derived from an EMBL/GenBank/DDBJ whole genome shotgun (WGS) entry which is preliminary data.</text>
</comment>
<feature type="signal peptide" evidence="7">
    <location>
        <begin position="1"/>
        <end position="20"/>
    </location>
</feature>
<evidence type="ECO:0000256" key="4">
    <source>
        <dbReference type="ARBA" id="ARBA00022982"/>
    </source>
</evidence>
<dbReference type="SUPFAM" id="SSF46626">
    <property type="entry name" value="Cytochrome c"/>
    <property type="match status" value="1"/>
</dbReference>
<dbReference type="AlphaFoldDB" id="A0A5N7MFF9"/>
<dbReference type="Pfam" id="PF00034">
    <property type="entry name" value="Cytochrom_C"/>
    <property type="match status" value="1"/>
</dbReference>
<organism evidence="9 10">
    <name type="scientific">Microvirga tunisiensis</name>
    <dbReference type="NCBI Taxonomy" id="2108360"/>
    <lineage>
        <taxon>Bacteria</taxon>
        <taxon>Pseudomonadati</taxon>
        <taxon>Pseudomonadota</taxon>
        <taxon>Alphaproteobacteria</taxon>
        <taxon>Hyphomicrobiales</taxon>
        <taxon>Methylobacteriaceae</taxon>
        <taxon>Microvirga</taxon>
    </lineage>
</organism>
<evidence type="ECO:0000256" key="3">
    <source>
        <dbReference type="ARBA" id="ARBA00022723"/>
    </source>
</evidence>
<dbReference type="RefSeq" id="WP_152711502.1">
    <property type="nucleotide sequence ID" value="NZ_VOSJ01000028.1"/>
</dbReference>
<evidence type="ECO:0000256" key="5">
    <source>
        <dbReference type="ARBA" id="ARBA00023004"/>
    </source>
</evidence>
<dbReference type="Proteomes" id="UP000403266">
    <property type="component" value="Unassembled WGS sequence"/>
</dbReference>
<protein>
    <submittedName>
        <fullName evidence="9">Cytochrome c family protein</fullName>
    </submittedName>
</protein>